<evidence type="ECO:0000313" key="3">
    <source>
        <dbReference type="Proteomes" id="UP000005384"/>
    </source>
</evidence>
<accession>G5IAZ6</accession>
<gene>
    <name evidence="2" type="ORF">HMPREF9473_00673</name>
</gene>
<proteinExistence type="predicted"/>
<dbReference type="HOGENOM" id="CLU_007377_0_0_9"/>
<dbReference type="PATRIC" id="fig|742737.3.peg.672"/>
<comment type="caution">
    <text evidence="2">The sequence shown here is derived from an EMBL/GenBank/DDBJ whole genome shotgun (WGS) entry which is preliminary data.</text>
</comment>
<dbReference type="Pfam" id="PF20434">
    <property type="entry name" value="BD-FAE"/>
    <property type="match status" value="1"/>
</dbReference>
<sequence length="468" mass="51774">MGAMELTKEMFQKEKLTLEGRTIEYRAARNIVYVKYPVNPEYQNMNLFVPEAYYRNASINGYTKDTAPIFMPNEVGGYLAGQAGEPGYSRFRTEEANTIFQALEHGYVVAAPAIRGRELKDGEGRYTGKAPACIVDYKAAVRFLRCHHDAMPGDVDKIITNGTSAGGALSALMGATGNQEDYEEYLKKIGAAEAEDHIFAASCYCPITNLEHADMAYEWQFSDGLAESSVELAEKFPDYVNSLDLRNEEGEKLTLDENGNGSFKKALESVLLSSAQTALSNGVDISSQPWLTVEGQRVASVDFSEYAKYITRMKPTPAFDDFHLQTPENDLFGTEEGKARHFTEYSVKICGDEGGMADKHIVRMMNPMSYLSDIDLSDADPSGADSADAKPSDTGRVNTNVCQYWRIRHGEHDRDTSAAISAILAIKLRQSGCQVDYALPWGIPHSGDYDLQELFAWIDGICMATVNR</sequence>
<keyword evidence="3" id="KW-1185">Reference proteome</keyword>
<dbReference type="NCBIfam" id="NF041556">
    <property type="entry name" value="tannase_B"/>
    <property type="match status" value="1"/>
</dbReference>
<dbReference type="AlphaFoldDB" id="G5IAZ6"/>
<dbReference type="SUPFAM" id="SSF53474">
    <property type="entry name" value="alpha/beta-Hydrolases"/>
    <property type="match status" value="1"/>
</dbReference>
<dbReference type="InterPro" id="IPR048124">
    <property type="entry name" value="Tannase_B"/>
</dbReference>
<dbReference type="Proteomes" id="UP000005384">
    <property type="component" value="Unassembled WGS sequence"/>
</dbReference>
<name>G5IAZ6_9FIRM</name>
<dbReference type="InterPro" id="IPR049492">
    <property type="entry name" value="BD-FAE-like_dom"/>
</dbReference>
<evidence type="ECO:0000259" key="1">
    <source>
        <dbReference type="Pfam" id="PF20434"/>
    </source>
</evidence>
<dbReference type="ESTHER" id="9clot-g5iaz6">
    <property type="family name" value="Tannase_Bact"/>
</dbReference>
<organism evidence="2 3">
    <name type="scientific">Hungatella hathewayi WAL-18680</name>
    <dbReference type="NCBI Taxonomy" id="742737"/>
    <lineage>
        <taxon>Bacteria</taxon>
        <taxon>Bacillati</taxon>
        <taxon>Bacillota</taxon>
        <taxon>Clostridia</taxon>
        <taxon>Lachnospirales</taxon>
        <taxon>Lachnospiraceae</taxon>
        <taxon>Hungatella</taxon>
    </lineage>
</organism>
<dbReference type="RefSeq" id="WP_006778659.1">
    <property type="nucleotide sequence ID" value="NZ_CP040506.1"/>
</dbReference>
<evidence type="ECO:0000313" key="2">
    <source>
        <dbReference type="EMBL" id="EHI61311.1"/>
    </source>
</evidence>
<dbReference type="EMBL" id="ADLN01000005">
    <property type="protein sequence ID" value="EHI61311.1"/>
    <property type="molecule type" value="Genomic_DNA"/>
</dbReference>
<feature type="domain" description="BD-FAE-like" evidence="1">
    <location>
        <begin position="97"/>
        <end position="198"/>
    </location>
</feature>
<dbReference type="Gene3D" id="3.40.50.1820">
    <property type="entry name" value="alpha/beta hydrolase"/>
    <property type="match status" value="1"/>
</dbReference>
<protein>
    <recommendedName>
        <fullName evidence="1">BD-FAE-like domain-containing protein</fullName>
    </recommendedName>
</protein>
<dbReference type="InterPro" id="IPR029058">
    <property type="entry name" value="AB_hydrolase_fold"/>
</dbReference>
<reference evidence="2 3" key="1">
    <citation type="submission" date="2011-08" db="EMBL/GenBank/DDBJ databases">
        <title>The Genome Sequence of Clostridium hathewayi WAL-18680.</title>
        <authorList>
            <consortium name="The Broad Institute Genome Sequencing Platform"/>
            <person name="Earl A."/>
            <person name="Ward D."/>
            <person name="Feldgarden M."/>
            <person name="Gevers D."/>
            <person name="Finegold S.M."/>
            <person name="Summanen P.H."/>
            <person name="Molitoris D.R."/>
            <person name="Song M."/>
            <person name="Daigneault M."/>
            <person name="Allen-Vercoe E."/>
            <person name="Young S.K."/>
            <person name="Zeng Q."/>
            <person name="Gargeya S."/>
            <person name="Fitzgerald M."/>
            <person name="Haas B."/>
            <person name="Abouelleil A."/>
            <person name="Alvarado L."/>
            <person name="Arachchi H.M."/>
            <person name="Berlin A."/>
            <person name="Brown A."/>
            <person name="Chapman S.B."/>
            <person name="Chen Z."/>
            <person name="Dunbar C."/>
            <person name="Freedman E."/>
            <person name="Gearin G."/>
            <person name="Gellesch M."/>
            <person name="Goldberg J."/>
            <person name="Griggs A."/>
            <person name="Gujja S."/>
            <person name="Heiman D."/>
            <person name="Howarth C."/>
            <person name="Larson L."/>
            <person name="Lui A."/>
            <person name="MacDonald P.J.P."/>
            <person name="Montmayeur A."/>
            <person name="Murphy C."/>
            <person name="Neiman D."/>
            <person name="Pearson M."/>
            <person name="Priest M."/>
            <person name="Roberts A."/>
            <person name="Saif S."/>
            <person name="Shea T."/>
            <person name="Shenoy N."/>
            <person name="Sisk P."/>
            <person name="Stolte C."/>
            <person name="Sykes S."/>
            <person name="Wortman J."/>
            <person name="Nusbaum C."/>
            <person name="Birren B."/>
        </authorList>
    </citation>
    <scope>NUCLEOTIDE SEQUENCE [LARGE SCALE GENOMIC DNA]</scope>
    <source>
        <strain evidence="2 3">WAL-18680</strain>
    </source>
</reference>